<sequence length="225" mass="25008">MAENQILPLKVLMVDDDQIVRTYLGASLQSDPRVFLLKTAEDGVEALKIMEEWTPDVVLMDVDMPRMDGIEATKQIREKYPQVRILIFTNFEQRPSVMKAIQAGASGFVTKDKPVEEMVDALLATRDGKRIISEDPASALADMVAGAGNREPVDTAFVESVQAIPDRLKKVVPLLIEGKSNRIIAKELHTSEGTVGDYVSKILKLTNCESRTSFVVKAFKNQIKF</sequence>
<dbReference type="Pfam" id="PF00196">
    <property type="entry name" value="GerE"/>
    <property type="match status" value="1"/>
</dbReference>
<dbReference type="AlphaFoldDB" id="A0A7K0K3A6"/>
<dbReference type="Gene3D" id="3.40.50.2300">
    <property type="match status" value="1"/>
</dbReference>
<accession>A0A7K0K3A6</accession>
<dbReference type="GO" id="GO:0000160">
    <property type="term" value="P:phosphorelay signal transduction system"/>
    <property type="evidence" value="ECO:0007669"/>
    <property type="project" value="InterPro"/>
</dbReference>
<dbReference type="GO" id="GO:0003677">
    <property type="term" value="F:DNA binding"/>
    <property type="evidence" value="ECO:0007669"/>
    <property type="project" value="UniProtKB-KW"/>
</dbReference>
<dbReference type="GO" id="GO:0006355">
    <property type="term" value="P:regulation of DNA-templated transcription"/>
    <property type="evidence" value="ECO:0007669"/>
    <property type="project" value="InterPro"/>
</dbReference>
<evidence type="ECO:0000313" key="5">
    <source>
        <dbReference type="EMBL" id="MST49904.1"/>
    </source>
</evidence>
<dbReference type="SMART" id="SM00448">
    <property type="entry name" value="REC"/>
    <property type="match status" value="1"/>
</dbReference>
<dbReference type="InterPro" id="IPR011006">
    <property type="entry name" value="CheY-like_superfamily"/>
</dbReference>
<keyword evidence="2" id="KW-0238">DNA-binding</keyword>
<organism evidence="5 6">
    <name type="scientific">Mobiluncus porci</name>
    <dbReference type="NCBI Taxonomy" id="2652278"/>
    <lineage>
        <taxon>Bacteria</taxon>
        <taxon>Bacillati</taxon>
        <taxon>Actinomycetota</taxon>
        <taxon>Actinomycetes</taxon>
        <taxon>Actinomycetales</taxon>
        <taxon>Actinomycetaceae</taxon>
        <taxon>Mobiluncus</taxon>
    </lineage>
</organism>
<evidence type="ECO:0000259" key="4">
    <source>
        <dbReference type="PROSITE" id="PS50110"/>
    </source>
</evidence>
<evidence type="ECO:0000256" key="1">
    <source>
        <dbReference type="ARBA" id="ARBA00022553"/>
    </source>
</evidence>
<dbReference type="InterPro" id="IPR001789">
    <property type="entry name" value="Sig_transdc_resp-reg_receiver"/>
</dbReference>
<proteinExistence type="predicted"/>
<evidence type="ECO:0000313" key="6">
    <source>
        <dbReference type="Proteomes" id="UP000442535"/>
    </source>
</evidence>
<dbReference type="Pfam" id="PF00072">
    <property type="entry name" value="Response_reg"/>
    <property type="match status" value="1"/>
</dbReference>
<dbReference type="RefSeq" id="WP_154545006.1">
    <property type="nucleotide sequence ID" value="NZ_VUMY01000010.1"/>
</dbReference>
<dbReference type="InterPro" id="IPR039420">
    <property type="entry name" value="WalR-like"/>
</dbReference>
<dbReference type="InterPro" id="IPR016032">
    <property type="entry name" value="Sig_transdc_resp-reg_C-effctor"/>
</dbReference>
<evidence type="ECO:0000256" key="2">
    <source>
        <dbReference type="ARBA" id="ARBA00023125"/>
    </source>
</evidence>
<keyword evidence="1 3" id="KW-0597">Phosphoprotein</keyword>
<dbReference type="Proteomes" id="UP000442535">
    <property type="component" value="Unassembled WGS sequence"/>
</dbReference>
<dbReference type="EMBL" id="VUMY01000010">
    <property type="protein sequence ID" value="MST49904.1"/>
    <property type="molecule type" value="Genomic_DNA"/>
</dbReference>
<feature type="modified residue" description="4-aspartylphosphate" evidence="3">
    <location>
        <position position="61"/>
    </location>
</feature>
<evidence type="ECO:0000256" key="3">
    <source>
        <dbReference type="PROSITE-ProRule" id="PRU00169"/>
    </source>
</evidence>
<dbReference type="PANTHER" id="PTHR43214">
    <property type="entry name" value="TWO-COMPONENT RESPONSE REGULATOR"/>
    <property type="match status" value="1"/>
</dbReference>
<protein>
    <submittedName>
        <fullName evidence="5">Response regulator transcription factor</fullName>
    </submittedName>
</protein>
<comment type="caution">
    <text evidence="5">The sequence shown here is derived from an EMBL/GenBank/DDBJ whole genome shotgun (WGS) entry which is preliminary data.</text>
</comment>
<dbReference type="InterPro" id="IPR000792">
    <property type="entry name" value="Tscrpt_reg_LuxR_C"/>
</dbReference>
<keyword evidence="6" id="KW-1185">Reference proteome</keyword>
<feature type="domain" description="Response regulatory" evidence="4">
    <location>
        <begin position="10"/>
        <end position="126"/>
    </location>
</feature>
<dbReference type="CDD" id="cd17535">
    <property type="entry name" value="REC_NarL-like"/>
    <property type="match status" value="1"/>
</dbReference>
<dbReference type="SMART" id="SM00421">
    <property type="entry name" value="HTH_LUXR"/>
    <property type="match status" value="1"/>
</dbReference>
<dbReference type="InterPro" id="IPR058245">
    <property type="entry name" value="NreC/VraR/RcsB-like_REC"/>
</dbReference>
<dbReference type="PROSITE" id="PS50110">
    <property type="entry name" value="RESPONSE_REGULATORY"/>
    <property type="match status" value="1"/>
</dbReference>
<reference evidence="5 6" key="1">
    <citation type="submission" date="2019-08" db="EMBL/GenBank/DDBJ databases">
        <title>In-depth cultivation of the pig gut microbiome towards novel bacterial diversity and tailored functional studies.</title>
        <authorList>
            <person name="Wylensek D."/>
            <person name="Hitch T.C.A."/>
            <person name="Clavel T."/>
        </authorList>
    </citation>
    <scope>NUCLEOTIDE SEQUENCE [LARGE SCALE GENOMIC DNA]</scope>
    <source>
        <strain evidence="5 6">RF-GAM-744-WT-7</strain>
    </source>
</reference>
<dbReference type="SUPFAM" id="SSF52172">
    <property type="entry name" value="CheY-like"/>
    <property type="match status" value="1"/>
</dbReference>
<gene>
    <name evidence="5" type="ORF">FYJ63_06595</name>
</gene>
<name>A0A7K0K3A6_9ACTO</name>
<dbReference type="SUPFAM" id="SSF46894">
    <property type="entry name" value="C-terminal effector domain of the bipartite response regulators"/>
    <property type="match status" value="1"/>
</dbReference>